<protein>
    <submittedName>
        <fullName evidence="1">Uncharacterized protein</fullName>
    </submittedName>
</protein>
<organism>
    <name type="scientific">Branchiostoma floridae</name>
    <name type="common">Florida lancelet</name>
    <name type="synonym">Amphioxus</name>
    <dbReference type="NCBI Taxonomy" id="7739"/>
    <lineage>
        <taxon>Eukaryota</taxon>
        <taxon>Metazoa</taxon>
        <taxon>Chordata</taxon>
        <taxon>Cephalochordata</taxon>
        <taxon>Leptocardii</taxon>
        <taxon>Amphioxiformes</taxon>
        <taxon>Branchiostomatidae</taxon>
        <taxon>Branchiostoma</taxon>
    </lineage>
</organism>
<name>C3ZII8_BRAFL</name>
<sequence>MEVGGWAQGCINTSMELGPWSWLHGGVFAGLEYGSEEGSSSCSGYSTVWSPMSSLRGGGTSVRGAGSMEVGGWAQGCINTSMELGPWSWLHGGISTTPIVLLDMADACGLSVTLQ</sequence>
<evidence type="ECO:0000313" key="1">
    <source>
        <dbReference type="EMBL" id="EEN47713.1"/>
    </source>
</evidence>
<proteinExistence type="predicted"/>
<dbReference type="InParanoid" id="C3ZII8"/>
<gene>
    <name evidence="1" type="ORF">BRAFLDRAFT_80802</name>
</gene>
<accession>C3ZII8</accession>
<dbReference type="EMBL" id="GG666627">
    <property type="protein sequence ID" value="EEN47713.1"/>
    <property type="molecule type" value="Genomic_DNA"/>
</dbReference>
<dbReference type="AlphaFoldDB" id="C3ZII8"/>
<reference evidence="1" key="1">
    <citation type="journal article" date="2008" name="Nature">
        <title>The amphioxus genome and the evolution of the chordate karyotype.</title>
        <authorList>
            <consortium name="US DOE Joint Genome Institute (JGI-PGF)"/>
            <person name="Putnam N.H."/>
            <person name="Butts T."/>
            <person name="Ferrier D.E.K."/>
            <person name="Furlong R.F."/>
            <person name="Hellsten U."/>
            <person name="Kawashima T."/>
            <person name="Robinson-Rechavi M."/>
            <person name="Shoguchi E."/>
            <person name="Terry A."/>
            <person name="Yu J.-K."/>
            <person name="Benito-Gutierrez E.L."/>
            <person name="Dubchak I."/>
            <person name="Garcia-Fernandez J."/>
            <person name="Gibson-Brown J.J."/>
            <person name="Grigoriev I.V."/>
            <person name="Horton A.C."/>
            <person name="de Jong P.J."/>
            <person name="Jurka J."/>
            <person name="Kapitonov V.V."/>
            <person name="Kohara Y."/>
            <person name="Kuroki Y."/>
            <person name="Lindquist E."/>
            <person name="Lucas S."/>
            <person name="Osoegawa K."/>
            <person name="Pennacchio L.A."/>
            <person name="Salamov A.A."/>
            <person name="Satou Y."/>
            <person name="Sauka-Spengler T."/>
            <person name="Schmutz J."/>
            <person name="Shin-I T."/>
            <person name="Toyoda A."/>
            <person name="Bronner-Fraser M."/>
            <person name="Fujiyama A."/>
            <person name="Holland L.Z."/>
            <person name="Holland P.W.H."/>
            <person name="Satoh N."/>
            <person name="Rokhsar D.S."/>
        </authorList>
    </citation>
    <scope>NUCLEOTIDE SEQUENCE [LARGE SCALE GENOMIC DNA]</scope>
    <source>
        <strain evidence="1">S238N-H82</strain>
        <tissue evidence="1">Testes</tissue>
    </source>
</reference>